<dbReference type="InterPro" id="IPR036249">
    <property type="entry name" value="Thioredoxin-like_sf"/>
</dbReference>
<dbReference type="EMBL" id="JAKIKT010000001">
    <property type="protein sequence ID" value="MCL2912293.1"/>
    <property type="molecule type" value="Genomic_DNA"/>
</dbReference>
<keyword evidence="3" id="KW-1185">Reference proteome</keyword>
<organism evidence="2 3">
    <name type="scientific">Shewanella corallii</name>
    <dbReference type="NCBI Taxonomy" id="560080"/>
    <lineage>
        <taxon>Bacteria</taxon>
        <taxon>Pseudomonadati</taxon>
        <taxon>Pseudomonadota</taxon>
        <taxon>Gammaproteobacteria</taxon>
        <taxon>Alteromonadales</taxon>
        <taxon>Shewanellaceae</taxon>
        <taxon>Shewanella</taxon>
    </lineage>
</organism>
<sequence length="192" mass="21102">MKYPDYGLLPELDTSQWFNTSESLTLDALKGKVVVIYAFQMLCPGCVSHGLPLMRKLDAFYQNTEVQVIGLHTVFEHHSAMEPVSLQAFLHEYRIRFPVAVDRPGSSGPVPTTMAAYGLQGTPSYLVLDRQGHLRLKHFGALDELQLGDLIAGLLAEPVACEQSATDTDKSTASPDETKGELPVCDEHGCRI</sequence>
<dbReference type="RefSeq" id="WP_249247082.1">
    <property type="nucleotide sequence ID" value="NZ_JAKIKT010000001.1"/>
</dbReference>
<name>A0ABT0N1J7_9GAMM</name>
<evidence type="ECO:0000259" key="1">
    <source>
        <dbReference type="PROSITE" id="PS51352"/>
    </source>
</evidence>
<reference evidence="2 3" key="1">
    <citation type="submission" date="2022-01" db="EMBL/GenBank/DDBJ databases">
        <title>Whole genome-based taxonomy of the Shewanellaceae.</title>
        <authorList>
            <person name="Martin-Rodriguez A.J."/>
        </authorList>
    </citation>
    <scope>NUCLEOTIDE SEQUENCE [LARGE SCALE GENOMIC DNA]</scope>
    <source>
        <strain evidence="2 3">DSM 21332</strain>
    </source>
</reference>
<dbReference type="PROSITE" id="PS51352">
    <property type="entry name" value="THIOREDOXIN_2"/>
    <property type="match status" value="1"/>
</dbReference>
<evidence type="ECO:0000313" key="3">
    <source>
        <dbReference type="Proteomes" id="UP001202831"/>
    </source>
</evidence>
<dbReference type="SUPFAM" id="SSF52833">
    <property type="entry name" value="Thioredoxin-like"/>
    <property type="match status" value="1"/>
</dbReference>
<dbReference type="Gene3D" id="3.40.30.10">
    <property type="entry name" value="Glutaredoxin"/>
    <property type="match status" value="1"/>
</dbReference>
<comment type="caution">
    <text evidence="2">The sequence shown here is derived from an EMBL/GenBank/DDBJ whole genome shotgun (WGS) entry which is preliminary data.</text>
</comment>
<protein>
    <submittedName>
        <fullName evidence="2">Redoxin family protein</fullName>
    </submittedName>
</protein>
<dbReference type="InterPro" id="IPR050553">
    <property type="entry name" value="Thioredoxin_ResA/DsbE_sf"/>
</dbReference>
<dbReference type="PANTHER" id="PTHR42852">
    <property type="entry name" value="THIOL:DISULFIDE INTERCHANGE PROTEIN DSBE"/>
    <property type="match status" value="1"/>
</dbReference>
<dbReference type="Pfam" id="PF08534">
    <property type="entry name" value="Redoxin"/>
    <property type="match status" value="1"/>
</dbReference>
<gene>
    <name evidence="2" type="ORF">L2725_00605</name>
</gene>
<proteinExistence type="predicted"/>
<dbReference type="PANTHER" id="PTHR42852:SF13">
    <property type="entry name" value="PROTEIN DIPZ"/>
    <property type="match status" value="1"/>
</dbReference>
<dbReference type="Proteomes" id="UP001202831">
    <property type="component" value="Unassembled WGS sequence"/>
</dbReference>
<dbReference type="InterPro" id="IPR013740">
    <property type="entry name" value="Redoxin"/>
</dbReference>
<accession>A0ABT0N1J7</accession>
<evidence type="ECO:0000313" key="2">
    <source>
        <dbReference type="EMBL" id="MCL2912293.1"/>
    </source>
</evidence>
<dbReference type="InterPro" id="IPR013766">
    <property type="entry name" value="Thioredoxin_domain"/>
</dbReference>
<feature type="domain" description="Thioredoxin" evidence="1">
    <location>
        <begin position="1"/>
        <end position="156"/>
    </location>
</feature>